<dbReference type="EMBL" id="JAVDPW010000004">
    <property type="protein sequence ID" value="MDR6290006.1"/>
    <property type="molecule type" value="Genomic_DNA"/>
</dbReference>
<dbReference type="NCBIfam" id="TIGR01555">
    <property type="entry name" value="phge_rel_HI1409"/>
    <property type="match status" value="1"/>
</dbReference>
<dbReference type="InterPro" id="IPR006445">
    <property type="entry name" value="Phage-assoc_HI1409"/>
</dbReference>
<feature type="domain" description="Anti-CBASS protein Acb1-like N-terminal" evidence="1">
    <location>
        <begin position="34"/>
        <end position="392"/>
    </location>
</feature>
<evidence type="ECO:0000313" key="3">
    <source>
        <dbReference type="Proteomes" id="UP001262410"/>
    </source>
</evidence>
<name>A0ABU1JN14_9PROT</name>
<comment type="caution">
    <text evidence="2">The sequence shown here is derived from an EMBL/GenBank/DDBJ whole genome shotgun (WGS) entry which is preliminary data.</text>
</comment>
<accession>A0ABU1JN14</accession>
<proteinExistence type="predicted"/>
<dbReference type="Proteomes" id="UP001262410">
    <property type="component" value="Unassembled WGS sequence"/>
</dbReference>
<dbReference type="Pfam" id="PF06381">
    <property type="entry name" value="Phage_portal_3"/>
    <property type="match status" value="1"/>
</dbReference>
<reference evidence="2 3" key="1">
    <citation type="submission" date="2023-07" db="EMBL/GenBank/DDBJ databases">
        <title>Sorghum-associated microbial communities from plants grown in Nebraska, USA.</title>
        <authorList>
            <person name="Schachtman D."/>
        </authorList>
    </citation>
    <scope>NUCLEOTIDE SEQUENCE [LARGE SCALE GENOMIC DNA]</scope>
    <source>
        <strain evidence="2 3">584</strain>
    </source>
</reference>
<organism evidence="2 3">
    <name type="scientific">Inquilinus ginsengisoli</name>
    <dbReference type="NCBI Taxonomy" id="363840"/>
    <lineage>
        <taxon>Bacteria</taxon>
        <taxon>Pseudomonadati</taxon>
        <taxon>Pseudomonadota</taxon>
        <taxon>Alphaproteobacteria</taxon>
        <taxon>Rhodospirillales</taxon>
        <taxon>Rhodospirillaceae</taxon>
        <taxon>Inquilinus</taxon>
    </lineage>
</organism>
<dbReference type="InterPro" id="IPR024459">
    <property type="entry name" value="Acb1-like_N"/>
</dbReference>
<protein>
    <recommendedName>
        <fullName evidence="1">Anti-CBASS protein Acb1-like N-terminal domain-containing protein</fullName>
    </recommendedName>
</protein>
<gene>
    <name evidence="2" type="ORF">E9232_002527</name>
</gene>
<evidence type="ECO:0000259" key="1">
    <source>
        <dbReference type="Pfam" id="PF06381"/>
    </source>
</evidence>
<keyword evidence="3" id="KW-1185">Reference proteome</keyword>
<sequence>MLLDTLTNVVAGLFSAKDKLAHDRFGLFSQDRGQLDAAYRGDWIARKVIDVPPFDMTREWRRWHAAPPQIAAIEAEEARLGLQAKVARALRLARLYGGAALVLGAGDADPSQPLPPIGLGALRYLHVMHRWEISPGEIERDVLSPLFGEPAWYQVASAGQSGGGQSGAGQRRAGQSVRLHPSRVIRLLGAELPDWAAQGADGWGDSVLQAVMDAIRQAGLATQGVAALIHEAKLDVIRIPSLAQSLSSQDYAAKLVDRFTLANTMKGLVNALVIDKEEEWDRKQLSFAQLPEIMQQYLQVAAGAADIPATRLLGQAPAGLNATGEGDIRNYYDRIAAEQRVVLGPALRRLDEALILSALGERPAEIHFDWAPLWQLGAVERAAVAKTKAETTAVYASAGLIPPEVLGRAVRNQVVEDGLYPGIEAAYAEFDAQSVEEAEMEVRASTT</sequence>
<dbReference type="RefSeq" id="WP_309794401.1">
    <property type="nucleotide sequence ID" value="NZ_JAVDPW010000004.1"/>
</dbReference>
<evidence type="ECO:0000313" key="2">
    <source>
        <dbReference type="EMBL" id="MDR6290006.1"/>
    </source>
</evidence>